<dbReference type="GeneID" id="106808044"/>
<dbReference type="PROSITE" id="PS51746">
    <property type="entry name" value="PPM_2"/>
    <property type="match status" value="1"/>
</dbReference>
<dbReference type="PANTHER" id="PTHR47992">
    <property type="entry name" value="PROTEIN PHOSPHATASE"/>
    <property type="match status" value="1"/>
</dbReference>
<dbReference type="CDD" id="cd00143">
    <property type="entry name" value="PP2Cc"/>
    <property type="match status" value="1"/>
</dbReference>
<feature type="domain" description="PPM-type phosphatase" evidence="1">
    <location>
        <begin position="139"/>
        <end position="396"/>
    </location>
</feature>
<dbReference type="Proteomes" id="UP000695022">
    <property type="component" value="Unplaced"/>
</dbReference>
<gene>
    <name evidence="3" type="primary">LOC106808044</name>
</gene>
<evidence type="ECO:0000313" key="2">
    <source>
        <dbReference type="Proteomes" id="UP000695022"/>
    </source>
</evidence>
<protein>
    <submittedName>
        <fullName evidence="3">Protein phosphatase 1E-like</fullName>
    </submittedName>
</protein>
<sequence length="400" mass="45089">MEKDTEAILRRTLSDIGSELKQNEGSPIVLNTVYLTDAEVEGECIDWLLQYLRQKKFPTSLSYALAREVVDEISKEDISAYHEEWTPIDGEEDRESSENGCIVIKAEKLAVMAFQKLAQVCDRWKEQVPTCQHEKPNIDIFMCAIKNSRRKMEDRHAIQPEINRLFNLKGQPVQSFFAVFDGHNGTEAANYVATHLHCNVVRHPAFKDDVTTALREGFRATDDAFCARARMCGDKSGTTAVVTVLQPTKLHVAWCGDSQVALVRREQVVSCMKQHKPDDPMERDRIEKEGGAVVWLGTWRVNGMLAVSRAIGDVGQKPYVTAEPGLQTIELDGTEDYMVLACDGLWDVLEVEDLAKLVREYLIETNGDKHCIAERLVKYARNQGSSDNITVVVVFFNHPS</sequence>
<name>A0ABM1E1L4_PRICU</name>
<dbReference type="RefSeq" id="XP_014666085.1">
    <property type="nucleotide sequence ID" value="XM_014810599.1"/>
</dbReference>
<evidence type="ECO:0000259" key="1">
    <source>
        <dbReference type="PROSITE" id="PS51746"/>
    </source>
</evidence>
<dbReference type="InterPro" id="IPR001932">
    <property type="entry name" value="PPM-type_phosphatase-like_dom"/>
</dbReference>
<dbReference type="Pfam" id="PF00481">
    <property type="entry name" value="PP2C"/>
    <property type="match status" value="1"/>
</dbReference>
<dbReference type="InterPro" id="IPR015655">
    <property type="entry name" value="PP2C"/>
</dbReference>
<dbReference type="SMART" id="SM00331">
    <property type="entry name" value="PP2C_SIG"/>
    <property type="match status" value="1"/>
</dbReference>
<dbReference type="InterPro" id="IPR036457">
    <property type="entry name" value="PPM-type-like_dom_sf"/>
</dbReference>
<accession>A0ABM1E1L4</accession>
<dbReference type="SUPFAM" id="SSF81606">
    <property type="entry name" value="PP2C-like"/>
    <property type="match status" value="1"/>
</dbReference>
<organism evidence="2 3">
    <name type="scientific">Priapulus caudatus</name>
    <name type="common">Priapulid worm</name>
    <dbReference type="NCBI Taxonomy" id="37621"/>
    <lineage>
        <taxon>Eukaryota</taxon>
        <taxon>Metazoa</taxon>
        <taxon>Ecdysozoa</taxon>
        <taxon>Scalidophora</taxon>
        <taxon>Priapulida</taxon>
        <taxon>Priapulimorpha</taxon>
        <taxon>Priapulimorphida</taxon>
        <taxon>Priapulidae</taxon>
        <taxon>Priapulus</taxon>
    </lineage>
</organism>
<dbReference type="SMART" id="SM00332">
    <property type="entry name" value="PP2Cc"/>
    <property type="match status" value="1"/>
</dbReference>
<dbReference type="Gene3D" id="3.60.40.10">
    <property type="entry name" value="PPM-type phosphatase domain"/>
    <property type="match status" value="1"/>
</dbReference>
<proteinExistence type="predicted"/>
<evidence type="ECO:0000313" key="3">
    <source>
        <dbReference type="RefSeq" id="XP_014666085.1"/>
    </source>
</evidence>
<keyword evidence="2" id="KW-1185">Reference proteome</keyword>
<reference evidence="3" key="1">
    <citation type="submission" date="2025-08" db="UniProtKB">
        <authorList>
            <consortium name="RefSeq"/>
        </authorList>
    </citation>
    <scope>IDENTIFICATION</scope>
</reference>